<dbReference type="AlphaFoldDB" id="A0A1G5KH79"/>
<evidence type="ECO:0000313" key="2">
    <source>
        <dbReference type="EMBL" id="SCZ00015.1"/>
    </source>
</evidence>
<organism evidence="2 3">
    <name type="scientific">Flavobacterium caeni</name>
    <dbReference type="NCBI Taxonomy" id="490189"/>
    <lineage>
        <taxon>Bacteria</taxon>
        <taxon>Pseudomonadati</taxon>
        <taxon>Bacteroidota</taxon>
        <taxon>Flavobacteriia</taxon>
        <taxon>Flavobacteriales</taxon>
        <taxon>Flavobacteriaceae</taxon>
        <taxon>Flavobacterium</taxon>
    </lineage>
</organism>
<evidence type="ECO:0000313" key="3">
    <source>
        <dbReference type="Proteomes" id="UP000199354"/>
    </source>
</evidence>
<dbReference type="PROSITE" id="PS50943">
    <property type="entry name" value="HTH_CROC1"/>
    <property type="match status" value="1"/>
</dbReference>
<proteinExistence type="predicted"/>
<dbReference type="EMBL" id="FMVF01000039">
    <property type="protein sequence ID" value="SCZ00015.1"/>
    <property type="molecule type" value="Genomic_DNA"/>
</dbReference>
<protein>
    <submittedName>
        <fullName evidence="2">Helix-turn-helix domain-containing protein</fullName>
    </submittedName>
</protein>
<gene>
    <name evidence="2" type="ORF">SAMN02927903_03310</name>
</gene>
<dbReference type="InterPro" id="IPR001387">
    <property type="entry name" value="Cro/C1-type_HTH"/>
</dbReference>
<feature type="domain" description="HTH cro/C1-type" evidence="1">
    <location>
        <begin position="113"/>
        <end position="167"/>
    </location>
</feature>
<dbReference type="RefSeq" id="WP_091147227.1">
    <property type="nucleotide sequence ID" value="NZ_FMVF01000039.1"/>
</dbReference>
<dbReference type="GO" id="GO:0003677">
    <property type="term" value="F:DNA binding"/>
    <property type="evidence" value="ECO:0007669"/>
    <property type="project" value="InterPro"/>
</dbReference>
<reference evidence="2 3" key="1">
    <citation type="submission" date="2016-10" db="EMBL/GenBank/DDBJ databases">
        <authorList>
            <person name="de Groot N.N."/>
        </authorList>
    </citation>
    <scope>NUCLEOTIDE SEQUENCE [LARGE SCALE GENOMIC DNA]</scope>
    <source>
        <strain evidence="2 3">CGMCC 1.7031</strain>
    </source>
</reference>
<dbReference type="Gene3D" id="1.10.260.40">
    <property type="entry name" value="lambda repressor-like DNA-binding domains"/>
    <property type="match status" value="1"/>
</dbReference>
<dbReference type="CDD" id="cd00093">
    <property type="entry name" value="HTH_XRE"/>
    <property type="match status" value="1"/>
</dbReference>
<dbReference type="InterPro" id="IPR010982">
    <property type="entry name" value="Lambda_DNA-bd_dom_sf"/>
</dbReference>
<keyword evidence="3" id="KW-1185">Reference proteome</keyword>
<accession>A0A1G5KH79</accession>
<dbReference type="SMART" id="SM00530">
    <property type="entry name" value="HTH_XRE"/>
    <property type="match status" value="1"/>
</dbReference>
<sequence>MSKEKQKFFASEEEFLAFEFKSKARIIDDKMVEVIAPDGEIFSVLVSTGKYLNEEYRNYELHIVEWIFDLSFSQDKELMTQKIWNGLVFNGVSFMGMSSGDRQGERTRIGKKIRSIREEKGIEAKDLAKLAKIDAANLSRIEQGKFSVGLDILSKIAFVLGYQVDIVPNQI</sequence>
<dbReference type="Pfam" id="PF13443">
    <property type="entry name" value="HTH_26"/>
    <property type="match status" value="1"/>
</dbReference>
<name>A0A1G5KH79_9FLAO</name>
<dbReference type="SUPFAM" id="SSF47413">
    <property type="entry name" value="lambda repressor-like DNA-binding domains"/>
    <property type="match status" value="1"/>
</dbReference>
<evidence type="ECO:0000259" key="1">
    <source>
        <dbReference type="PROSITE" id="PS50943"/>
    </source>
</evidence>
<dbReference type="STRING" id="490189.SAMN02927903_03310"/>
<dbReference type="Proteomes" id="UP000199354">
    <property type="component" value="Unassembled WGS sequence"/>
</dbReference>
<dbReference type="OrthoDB" id="9814553at2"/>